<proteinExistence type="predicted"/>
<feature type="compositionally biased region" description="Basic and acidic residues" evidence="1">
    <location>
        <begin position="14"/>
        <end position="31"/>
    </location>
</feature>
<evidence type="ECO:0000256" key="1">
    <source>
        <dbReference type="SAM" id="MobiDB-lite"/>
    </source>
</evidence>
<gene>
    <name evidence="2" type="ORF">Golax_002119</name>
</gene>
<sequence>MVVESLVKLVLRRDKFKSSKPNRKENGRYHEEDEEGHNDYGNGSSWDGGNRKPQNRK</sequence>
<evidence type="ECO:0000313" key="3">
    <source>
        <dbReference type="Proteomes" id="UP000593574"/>
    </source>
</evidence>
<protein>
    <submittedName>
        <fullName evidence="2">Uncharacterized protein</fullName>
    </submittedName>
</protein>
<feature type="region of interest" description="Disordered" evidence="1">
    <location>
        <begin position="14"/>
        <end position="57"/>
    </location>
</feature>
<evidence type="ECO:0000313" key="2">
    <source>
        <dbReference type="EMBL" id="MBA0726279.1"/>
    </source>
</evidence>
<organism evidence="2 3">
    <name type="scientific">Gossypium laxum</name>
    <dbReference type="NCBI Taxonomy" id="34288"/>
    <lineage>
        <taxon>Eukaryota</taxon>
        <taxon>Viridiplantae</taxon>
        <taxon>Streptophyta</taxon>
        <taxon>Embryophyta</taxon>
        <taxon>Tracheophyta</taxon>
        <taxon>Spermatophyta</taxon>
        <taxon>Magnoliopsida</taxon>
        <taxon>eudicotyledons</taxon>
        <taxon>Gunneridae</taxon>
        <taxon>Pentapetalae</taxon>
        <taxon>rosids</taxon>
        <taxon>malvids</taxon>
        <taxon>Malvales</taxon>
        <taxon>Malvaceae</taxon>
        <taxon>Malvoideae</taxon>
        <taxon>Gossypium</taxon>
    </lineage>
</organism>
<comment type="caution">
    <text evidence="2">The sequence shown here is derived from an EMBL/GenBank/DDBJ whole genome shotgun (WGS) entry which is preliminary data.</text>
</comment>
<dbReference type="Proteomes" id="UP000593574">
    <property type="component" value="Unassembled WGS sequence"/>
</dbReference>
<reference evidence="2 3" key="1">
    <citation type="journal article" date="2019" name="Genome Biol. Evol.">
        <title>Insights into the evolution of the New World diploid cottons (Gossypium, subgenus Houzingenia) based on genome sequencing.</title>
        <authorList>
            <person name="Grover C.E."/>
            <person name="Arick M.A. 2nd"/>
            <person name="Thrash A."/>
            <person name="Conover J.L."/>
            <person name="Sanders W.S."/>
            <person name="Peterson D.G."/>
            <person name="Frelichowski J.E."/>
            <person name="Scheffler J.A."/>
            <person name="Scheffler B.E."/>
            <person name="Wendel J.F."/>
        </authorList>
    </citation>
    <scope>NUCLEOTIDE SEQUENCE [LARGE SCALE GENOMIC DNA]</scope>
    <source>
        <strain evidence="2">4</strain>
        <tissue evidence="2">Leaf</tissue>
    </source>
</reference>
<keyword evidence="3" id="KW-1185">Reference proteome</keyword>
<dbReference type="AlphaFoldDB" id="A0A7J9AS41"/>
<accession>A0A7J9AS41</accession>
<name>A0A7J9AS41_9ROSI</name>
<dbReference type="EMBL" id="JABEZV010000012">
    <property type="protein sequence ID" value="MBA0726279.1"/>
    <property type="molecule type" value="Genomic_DNA"/>
</dbReference>